<feature type="region of interest" description="Disordered" evidence="1">
    <location>
        <begin position="1"/>
        <end position="154"/>
    </location>
</feature>
<feature type="region of interest" description="Disordered" evidence="1">
    <location>
        <begin position="329"/>
        <end position="434"/>
    </location>
</feature>
<evidence type="ECO:0000256" key="1">
    <source>
        <dbReference type="SAM" id="MobiDB-lite"/>
    </source>
</evidence>
<gene>
    <name evidence="2" type="ORF">TRFO_35551</name>
</gene>
<evidence type="ECO:0000313" key="2">
    <source>
        <dbReference type="EMBL" id="OHS98088.1"/>
    </source>
</evidence>
<dbReference type="RefSeq" id="XP_068351225.1">
    <property type="nucleotide sequence ID" value="XM_068510325.1"/>
</dbReference>
<evidence type="ECO:0000313" key="3">
    <source>
        <dbReference type="Proteomes" id="UP000179807"/>
    </source>
</evidence>
<feature type="compositionally biased region" description="Acidic residues" evidence="1">
    <location>
        <begin position="28"/>
        <end position="37"/>
    </location>
</feature>
<protein>
    <submittedName>
        <fullName evidence="2">Uncharacterized protein</fullName>
    </submittedName>
</protein>
<feature type="region of interest" description="Disordered" evidence="1">
    <location>
        <begin position="189"/>
        <end position="302"/>
    </location>
</feature>
<proteinExistence type="predicted"/>
<dbReference type="Proteomes" id="UP000179807">
    <property type="component" value="Unassembled WGS sequence"/>
</dbReference>
<feature type="compositionally biased region" description="Basic and acidic residues" evidence="1">
    <location>
        <begin position="59"/>
        <end position="72"/>
    </location>
</feature>
<organism evidence="2 3">
    <name type="scientific">Tritrichomonas foetus</name>
    <dbReference type="NCBI Taxonomy" id="1144522"/>
    <lineage>
        <taxon>Eukaryota</taxon>
        <taxon>Metamonada</taxon>
        <taxon>Parabasalia</taxon>
        <taxon>Tritrichomonadida</taxon>
        <taxon>Tritrichomonadidae</taxon>
        <taxon>Tritrichomonas</taxon>
    </lineage>
</organism>
<feature type="compositionally biased region" description="Low complexity" evidence="1">
    <location>
        <begin position="204"/>
        <end position="231"/>
    </location>
</feature>
<feature type="compositionally biased region" description="Basic and acidic residues" evidence="1">
    <location>
        <begin position="1"/>
        <end position="27"/>
    </location>
</feature>
<dbReference type="EMBL" id="MLAK01001075">
    <property type="protein sequence ID" value="OHS98088.1"/>
    <property type="molecule type" value="Genomic_DNA"/>
</dbReference>
<name>A0A1J4JG19_9EUKA</name>
<dbReference type="GeneID" id="94845029"/>
<comment type="caution">
    <text evidence="2">The sequence shown here is derived from an EMBL/GenBank/DDBJ whole genome shotgun (WGS) entry which is preliminary data.</text>
</comment>
<reference evidence="2" key="1">
    <citation type="submission" date="2016-10" db="EMBL/GenBank/DDBJ databases">
        <authorList>
            <person name="Benchimol M."/>
            <person name="Almeida L.G."/>
            <person name="Vasconcelos A.T."/>
            <person name="Perreira-Neves A."/>
            <person name="Rosa I.A."/>
            <person name="Tasca T."/>
            <person name="Bogo M.R."/>
            <person name="de Souza W."/>
        </authorList>
    </citation>
    <scope>NUCLEOTIDE SEQUENCE [LARGE SCALE GENOMIC DNA]</scope>
    <source>
        <strain evidence="2">K</strain>
    </source>
</reference>
<accession>A0A1J4JG19</accession>
<feature type="compositionally biased region" description="Basic and acidic residues" evidence="1">
    <location>
        <begin position="133"/>
        <end position="144"/>
    </location>
</feature>
<keyword evidence="3" id="KW-1185">Reference proteome</keyword>
<feature type="compositionally biased region" description="Polar residues" evidence="1">
    <location>
        <begin position="82"/>
        <end position="114"/>
    </location>
</feature>
<dbReference type="VEuPathDB" id="TrichDB:TRFO_35551"/>
<sequence length="530" mass="62884">MEAINRAKEEQERQRMVEEMLARKRHEEEEEEEEEELENQRRNLKRVSMGHNDFEENQELNKELQNHHESLKLKLQRRRSAGTPTSKTQNLSEQNQEPQSAENNTLNEQSTPNHQGEDFDINQEHQNQSQNYGKDKVEGDKGVNEEIEDIYKHRRMATLSQFIMKPSSMKTEKTTPNFDLDQIMETTNNGIEMKRRKSLAPVLSNHGRSSSNFNSNSPSRPESRASNSSSPKLSRHNSKVMFGEDEIDNSDKVLSPSRSKSNEFNLRLKRSTTPPKLPIVKRPLRKSDTNDEDDFELFDGLAGNEEEDDELLRVFKEERKRILQQQKEFEEKMAEEKKNKAEEEKRRIEEENRKMEEERKKKAEEEKRRIEEENRKMAEEKKKKAEEEKRRIEEENRKLEEEKKKKAEEEKRRIEDEERKNKELEEKEKSEKEKLLKGNKDLEIKQAEAEIEKDLNLINDDDIDDLDENALNEILKGSELDDEINDEDTLEADLRMEGYQEFLEKFPGKEDDDVLCQAYVDEYVKNHMKK</sequence>
<dbReference type="AlphaFoldDB" id="A0A1J4JG19"/>